<sequence length="155" mass="17674">MDVRRPTHVCIFAYVFISGGVSGLSDNNKTYVYITLLRTWVVAQAYCRLHYTDLATIESSDENTMVIRKKSSLASVWISLYRIPWTWSDNSNSLFRNWQFGEPNNVGYESCVCERSTHLWNDAGCQSLKAFISRTAFAPALTKAQNNTHSFILLC</sequence>
<dbReference type="Gene3D" id="3.10.100.10">
    <property type="entry name" value="Mannose-Binding Protein A, subunit A"/>
    <property type="match status" value="1"/>
</dbReference>
<dbReference type="Proteomes" id="UP000261340">
    <property type="component" value="Unplaced"/>
</dbReference>
<organism evidence="3 4">
    <name type="scientific">Amphilophus citrinellus</name>
    <name type="common">Midas cichlid</name>
    <name type="synonym">Cichlasoma citrinellum</name>
    <dbReference type="NCBI Taxonomy" id="61819"/>
    <lineage>
        <taxon>Eukaryota</taxon>
        <taxon>Metazoa</taxon>
        <taxon>Chordata</taxon>
        <taxon>Craniata</taxon>
        <taxon>Vertebrata</taxon>
        <taxon>Euteleostomi</taxon>
        <taxon>Actinopterygii</taxon>
        <taxon>Neopterygii</taxon>
        <taxon>Teleostei</taxon>
        <taxon>Neoteleostei</taxon>
        <taxon>Acanthomorphata</taxon>
        <taxon>Ovalentaria</taxon>
        <taxon>Cichlomorphae</taxon>
        <taxon>Cichliformes</taxon>
        <taxon>Cichlidae</taxon>
        <taxon>New World cichlids</taxon>
        <taxon>Cichlasomatinae</taxon>
        <taxon>Heroini</taxon>
        <taxon>Amphilophus</taxon>
    </lineage>
</organism>
<dbReference type="STRING" id="61819.ENSACIP00000012755"/>
<dbReference type="Pfam" id="PF00059">
    <property type="entry name" value="Lectin_C"/>
    <property type="match status" value="1"/>
</dbReference>
<dbReference type="Ensembl" id="ENSACIT00000013110.1">
    <property type="protein sequence ID" value="ENSACIP00000012755.1"/>
    <property type="gene ID" value="ENSACIG00000009952.1"/>
</dbReference>
<dbReference type="PANTHER" id="PTHR45784:SF3">
    <property type="entry name" value="C-TYPE LECTIN DOMAIN FAMILY 4 MEMBER K-LIKE-RELATED"/>
    <property type="match status" value="1"/>
</dbReference>
<feature type="domain" description="C-type lectin" evidence="2">
    <location>
        <begin position="26"/>
        <end position="134"/>
    </location>
</feature>
<evidence type="ECO:0000256" key="1">
    <source>
        <dbReference type="SAM" id="SignalP"/>
    </source>
</evidence>
<reference evidence="3" key="2">
    <citation type="submission" date="2025-09" db="UniProtKB">
        <authorList>
            <consortium name="Ensembl"/>
        </authorList>
    </citation>
    <scope>IDENTIFICATION</scope>
</reference>
<evidence type="ECO:0000313" key="4">
    <source>
        <dbReference type="Proteomes" id="UP000261340"/>
    </source>
</evidence>
<dbReference type="GeneTree" id="ENSGT01030000234907"/>
<keyword evidence="4" id="KW-1185">Reference proteome</keyword>
<feature type="chain" id="PRO_5018577325" description="C-type lectin domain-containing protein" evidence="1">
    <location>
        <begin position="24"/>
        <end position="155"/>
    </location>
</feature>
<dbReference type="SMART" id="SM00034">
    <property type="entry name" value="CLECT"/>
    <property type="match status" value="1"/>
</dbReference>
<dbReference type="InterPro" id="IPR001304">
    <property type="entry name" value="C-type_lectin-like"/>
</dbReference>
<dbReference type="OMA" id="CEISWIS"/>
<dbReference type="AlphaFoldDB" id="A0A3Q0RWT2"/>
<dbReference type="SUPFAM" id="SSF56436">
    <property type="entry name" value="C-type lectin-like"/>
    <property type="match status" value="1"/>
</dbReference>
<proteinExistence type="predicted"/>
<feature type="signal peptide" evidence="1">
    <location>
        <begin position="1"/>
        <end position="23"/>
    </location>
</feature>
<dbReference type="InterPro" id="IPR016187">
    <property type="entry name" value="CTDL_fold"/>
</dbReference>
<dbReference type="PANTHER" id="PTHR45784">
    <property type="entry name" value="C-TYPE LECTIN DOMAIN FAMILY 20 MEMBER A-RELATED"/>
    <property type="match status" value="1"/>
</dbReference>
<dbReference type="PROSITE" id="PS50041">
    <property type="entry name" value="C_TYPE_LECTIN_2"/>
    <property type="match status" value="1"/>
</dbReference>
<name>A0A3Q0RWT2_AMPCI</name>
<keyword evidence="1" id="KW-0732">Signal</keyword>
<reference evidence="3" key="1">
    <citation type="submission" date="2025-08" db="UniProtKB">
        <authorList>
            <consortium name="Ensembl"/>
        </authorList>
    </citation>
    <scope>IDENTIFICATION</scope>
</reference>
<dbReference type="InterPro" id="IPR016186">
    <property type="entry name" value="C-type_lectin-like/link_sf"/>
</dbReference>
<evidence type="ECO:0000313" key="3">
    <source>
        <dbReference type="Ensembl" id="ENSACIP00000012755.1"/>
    </source>
</evidence>
<evidence type="ECO:0000259" key="2">
    <source>
        <dbReference type="PROSITE" id="PS50041"/>
    </source>
</evidence>
<accession>A0A3Q0RWT2</accession>
<protein>
    <recommendedName>
        <fullName evidence="2">C-type lectin domain-containing protein</fullName>
    </recommendedName>
</protein>